<dbReference type="EMBL" id="CM044703">
    <property type="protein sequence ID" value="KAI5671331.1"/>
    <property type="molecule type" value="Genomic_DNA"/>
</dbReference>
<protein>
    <submittedName>
        <fullName evidence="1">Uncharacterized protein</fullName>
    </submittedName>
</protein>
<comment type="caution">
    <text evidence="1">The sequence shown here is derived from an EMBL/GenBank/DDBJ whole genome shotgun (WGS) entry which is preliminary data.</text>
</comment>
<evidence type="ECO:0000313" key="2">
    <source>
        <dbReference type="Proteomes" id="UP001060085"/>
    </source>
</evidence>
<gene>
    <name evidence="1" type="ORF">M9H77_11695</name>
</gene>
<evidence type="ECO:0000313" key="1">
    <source>
        <dbReference type="EMBL" id="KAI5671331.1"/>
    </source>
</evidence>
<reference evidence="2" key="1">
    <citation type="journal article" date="2023" name="Nat. Plants">
        <title>Single-cell RNA sequencing provides a high-resolution roadmap for understanding the multicellular compartmentation of specialized metabolism.</title>
        <authorList>
            <person name="Sun S."/>
            <person name="Shen X."/>
            <person name="Li Y."/>
            <person name="Li Y."/>
            <person name="Wang S."/>
            <person name="Li R."/>
            <person name="Zhang H."/>
            <person name="Shen G."/>
            <person name="Guo B."/>
            <person name="Wei J."/>
            <person name="Xu J."/>
            <person name="St-Pierre B."/>
            <person name="Chen S."/>
            <person name="Sun C."/>
        </authorList>
    </citation>
    <scope>NUCLEOTIDE SEQUENCE [LARGE SCALE GENOMIC DNA]</scope>
</reference>
<accession>A0ACC0BFC1</accession>
<organism evidence="1 2">
    <name type="scientific">Catharanthus roseus</name>
    <name type="common">Madagascar periwinkle</name>
    <name type="synonym">Vinca rosea</name>
    <dbReference type="NCBI Taxonomy" id="4058"/>
    <lineage>
        <taxon>Eukaryota</taxon>
        <taxon>Viridiplantae</taxon>
        <taxon>Streptophyta</taxon>
        <taxon>Embryophyta</taxon>
        <taxon>Tracheophyta</taxon>
        <taxon>Spermatophyta</taxon>
        <taxon>Magnoliopsida</taxon>
        <taxon>eudicotyledons</taxon>
        <taxon>Gunneridae</taxon>
        <taxon>Pentapetalae</taxon>
        <taxon>asterids</taxon>
        <taxon>lamiids</taxon>
        <taxon>Gentianales</taxon>
        <taxon>Apocynaceae</taxon>
        <taxon>Rauvolfioideae</taxon>
        <taxon>Vinceae</taxon>
        <taxon>Catharanthinae</taxon>
        <taxon>Catharanthus</taxon>
    </lineage>
</organism>
<keyword evidence="2" id="KW-1185">Reference proteome</keyword>
<sequence>MRMELKLIKICSLMTQELRIRCEVENHEGLGQSQPKLNSWSHQWLKTLQRYTSLVDPKIVGFELDCALLDILHDECLRKFIENIDYVFPFLDAFMKNLDGVIHSNQRFHILSGQVELSCNI</sequence>
<name>A0ACC0BFC1_CATRO</name>
<proteinExistence type="predicted"/>
<dbReference type="Proteomes" id="UP001060085">
    <property type="component" value="Linkage Group LG03"/>
</dbReference>